<evidence type="ECO:0000313" key="2">
    <source>
        <dbReference type="EMBL" id="BAI62367.1"/>
    </source>
</evidence>
<feature type="region of interest" description="Disordered" evidence="1">
    <location>
        <begin position="44"/>
        <end position="73"/>
    </location>
</feature>
<accession>D1Z0Z5</accession>
<dbReference type="KEGG" id="mpd:MCP_2295"/>
<dbReference type="AlphaFoldDB" id="D1Z0Z5"/>
<dbReference type="InParanoid" id="D1Z0Z5"/>
<gene>
    <name evidence="2" type="ordered locus">MCP_2295</name>
</gene>
<reference evidence="2 3" key="1">
    <citation type="journal article" date="2007" name="Appl. Environ. Microbiol.">
        <title>Isolation of key methanogens for global methane emission from rice paddy fields: a novel isolate affiliated with the clone cluster rice cluster I.</title>
        <authorList>
            <person name="Sakai S."/>
            <person name="Imachi H."/>
            <person name="Sekiguchi Y."/>
            <person name="Ohashi A."/>
            <person name="Harada H."/>
            <person name="Kamagata Y."/>
        </authorList>
    </citation>
    <scope>NUCLEOTIDE SEQUENCE [LARGE SCALE GENOMIC DNA]</scope>
    <source>
        <strain evidence="3">DSM 17711 / JCM 13418 / NBRC 101707 / SANAE</strain>
    </source>
</reference>
<dbReference type="EMBL" id="AP011532">
    <property type="protein sequence ID" value="BAI62367.1"/>
    <property type="molecule type" value="Genomic_DNA"/>
</dbReference>
<reference evidence="2 3" key="2">
    <citation type="journal article" date="2008" name="Int. J. Syst. Evol. Microbiol.">
        <title>Methanocella paludicola gen. nov., sp. nov., a methane-producing archaeon, the first isolate of the lineage 'Rice Cluster I', and proposal of the new archaeal order Methanocellales ord. nov.</title>
        <authorList>
            <person name="Sakai S."/>
            <person name="Imachi H."/>
            <person name="Hanada S."/>
            <person name="Ohashi A."/>
            <person name="Harada H."/>
            <person name="Kamagata Y."/>
        </authorList>
    </citation>
    <scope>NUCLEOTIDE SEQUENCE [LARGE SCALE GENOMIC DNA]</scope>
    <source>
        <strain evidence="3">DSM 17711 / JCM 13418 / NBRC 101707 / SANAE</strain>
    </source>
</reference>
<dbReference type="STRING" id="304371.MCP_2295"/>
<reference evidence="3" key="3">
    <citation type="journal article" date="2011" name="PLoS ONE">
        <title>Genome sequence of a mesophilic hydrogenotrophic methanogen Methanocella paludicola, the first cultivated representative of the order Methanocellales.</title>
        <authorList>
            <person name="Sakai S."/>
            <person name="Takaki Y."/>
            <person name="Shimamura S."/>
            <person name="Sekine M."/>
            <person name="Tajima T."/>
            <person name="Kosugi H."/>
            <person name="Ichikawa N."/>
            <person name="Tasumi E."/>
            <person name="Hiraki A.T."/>
            <person name="Shimizu A."/>
            <person name="Kato Y."/>
            <person name="Nishiko R."/>
            <person name="Mori K."/>
            <person name="Fujita N."/>
            <person name="Imachi H."/>
            <person name="Takai K."/>
        </authorList>
    </citation>
    <scope>NUCLEOTIDE SEQUENCE [LARGE SCALE GENOMIC DNA]</scope>
    <source>
        <strain evidence="3">DSM 17711 / JCM 13418 / NBRC 101707 / SANAE</strain>
    </source>
</reference>
<name>D1Z0Z5_METPS</name>
<dbReference type="RefSeq" id="WP_012901041.1">
    <property type="nucleotide sequence ID" value="NC_013665.1"/>
</dbReference>
<feature type="compositionally biased region" description="Basic and acidic residues" evidence="1">
    <location>
        <begin position="45"/>
        <end position="60"/>
    </location>
</feature>
<evidence type="ECO:0000256" key="1">
    <source>
        <dbReference type="SAM" id="MobiDB-lite"/>
    </source>
</evidence>
<keyword evidence="3" id="KW-1185">Reference proteome</keyword>
<organism evidence="2 3">
    <name type="scientific">Methanocella paludicola (strain DSM 17711 / JCM 13418 / NBRC 101707 / SANAE)</name>
    <dbReference type="NCBI Taxonomy" id="304371"/>
    <lineage>
        <taxon>Archaea</taxon>
        <taxon>Methanobacteriati</taxon>
        <taxon>Methanobacteriota</taxon>
        <taxon>Stenosarchaea group</taxon>
        <taxon>Methanomicrobia</taxon>
        <taxon>Methanocellales</taxon>
        <taxon>Methanocellaceae</taxon>
        <taxon>Methanocella</taxon>
    </lineage>
</organism>
<dbReference type="eggNOG" id="arCOG13251">
    <property type="taxonomic scope" value="Archaea"/>
</dbReference>
<protein>
    <submittedName>
        <fullName evidence="2">Uncharacterized protein</fullName>
    </submittedName>
</protein>
<evidence type="ECO:0000313" key="3">
    <source>
        <dbReference type="Proteomes" id="UP000001882"/>
    </source>
</evidence>
<sequence>MAGPESMFYILRMASEMAGDIPHVIEKLRKDAIGRCTERILQASKKRDANARKPEYRGRDYGITSGLKHQHGL</sequence>
<proteinExistence type="predicted"/>
<dbReference type="Proteomes" id="UP000001882">
    <property type="component" value="Chromosome"/>
</dbReference>
<dbReference type="GeneID" id="8682100"/>